<reference evidence="3" key="1">
    <citation type="submission" date="2022-08" db="UniProtKB">
        <authorList>
            <consortium name="EnsemblMetazoa"/>
        </authorList>
    </citation>
    <scope>IDENTIFICATION</scope>
    <source>
        <strain evidence="3">05x7-T-G4-1.051#20</strain>
    </source>
</reference>
<feature type="compositionally biased region" description="Polar residues" evidence="1">
    <location>
        <begin position="104"/>
        <end position="120"/>
    </location>
</feature>
<evidence type="ECO:0000313" key="4">
    <source>
        <dbReference type="Proteomes" id="UP000005408"/>
    </source>
</evidence>
<proteinExistence type="predicted"/>
<sequence>MNNNDKHVVFTWVWILVIMITLLICGIGTVVAIRTIRNRSFPFDVITPVTGRKKIEAYSIQRLSKLNEPKDISDELQYAEIVRDGTKSKYDTEQSSLKPKKNYCDQNSSEPKSNGNIYSTQILPDADYDKLQFHPQNDVVLHNELDLYDVTVHKS</sequence>
<protein>
    <submittedName>
        <fullName evidence="3">Uncharacterized protein</fullName>
    </submittedName>
</protein>
<organism evidence="3 4">
    <name type="scientific">Magallana gigas</name>
    <name type="common">Pacific oyster</name>
    <name type="synonym">Crassostrea gigas</name>
    <dbReference type="NCBI Taxonomy" id="29159"/>
    <lineage>
        <taxon>Eukaryota</taxon>
        <taxon>Metazoa</taxon>
        <taxon>Spiralia</taxon>
        <taxon>Lophotrochozoa</taxon>
        <taxon>Mollusca</taxon>
        <taxon>Bivalvia</taxon>
        <taxon>Autobranchia</taxon>
        <taxon>Pteriomorphia</taxon>
        <taxon>Ostreida</taxon>
        <taxon>Ostreoidea</taxon>
        <taxon>Ostreidae</taxon>
        <taxon>Magallana</taxon>
    </lineage>
</organism>
<evidence type="ECO:0000256" key="1">
    <source>
        <dbReference type="SAM" id="MobiDB-lite"/>
    </source>
</evidence>
<evidence type="ECO:0000313" key="3">
    <source>
        <dbReference type="EnsemblMetazoa" id="G15524.3:cds"/>
    </source>
</evidence>
<dbReference type="AlphaFoldDB" id="A0A8W8ISY7"/>
<feature type="region of interest" description="Disordered" evidence="1">
    <location>
        <begin position="86"/>
        <end position="120"/>
    </location>
</feature>
<keyword evidence="4" id="KW-1185">Reference proteome</keyword>
<name>A0A8W8ISY7_MAGGI</name>
<dbReference type="EnsemblMetazoa" id="G15524.3">
    <property type="protein sequence ID" value="G15524.3:cds"/>
    <property type="gene ID" value="G15524"/>
</dbReference>
<feature type="transmembrane region" description="Helical" evidence="2">
    <location>
        <begin position="12"/>
        <end position="33"/>
    </location>
</feature>
<dbReference type="Proteomes" id="UP000005408">
    <property type="component" value="Unassembled WGS sequence"/>
</dbReference>
<keyword evidence="2" id="KW-0812">Transmembrane</keyword>
<evidence type="ECO:0000256" key="2">
    <source>
        <dbReference type="SAM" id="Phobius"/>
    </source>
</evidence>
<keyword evidence="2" id="KW-0472">Membrane</keyword>
<keyword evidence="2" id="KW-1133">Transmembrane helix</keyword>
<accession>A0A8W8ISY7</accession>